<dbReference type="PANTHER" id="PTHR43364">
    <property type="entry name" value="NADH-SPECIFIC METHYLGLYOXAL REDUCTASE-RELATED"/>
    <property type="match status" value="1"/>
</dbReference>
<evidence type="ECO:0000259" key="1">
    <source>
        <dbReference type="Pfam" id="PF00248"/>
    </source>
</evidence>
<feature type="domain" description="NADP-dependent oxidoreductase" evidence="1">
    <location>
        <begin position="16"/>
        <end position="308"/>
    </location>
</feature>
<dbReference type="Gene3D" id="3.20.20.100">
    <property type="entry name" value="NADP-dependent oxidoreductase domain"/>
    <property type="match status" value="1"/>
</dbReference>
<comment type="caution">
    <text evidence="2">The sequence shown here is derived from an EMBL/GenBank/DDBJ whole genome shotgun (WGS) entry which is preliminary data.</text>
</comment>
<evidence type="ECO:0000313" key="2">
    <source>
        <dbReference type="EMBL" id="NYJ74699.1"/>
    </source>
</evidence>
<dbReference type="PANTHER" id="PTHR43364:SF18">
    <property type="entry name" value="OXIDOREDUCTASE"/>
    <property type="match status" value="1"/>
</dbReference>
<organism evidence="2 3">
    <name type="scientific">Allobranchiibius huperziae</name>
    <dbReference type="NCBI Taxonomy" id="1874116"/>
    <lineage>
        <taxon>Bacteria</taxon>
        <taxon>Bacillati</taxon>
        <taxon>Actinomycetota</taxon>
        <taxon>Actinomycetes</taxon>
        <taxon>Micrococcales</taxon>
        <taxon>Dermacoccaceae</taxon>
        <taxon>Allobranchiibius</taxon>
    </lineage>
</organism>
<name>A0A853DFE8_9MICO</name>
<dbReference type="Proteomes" id="UP000571817">
    <property type="component" value="Unassembled WGS sequence"/>
</dbReference>
<dbReference type="InterPro" id="IPR036812">
    <property type="entry name" value="NAD(P)_OxRdtase_dom_sf"/>
</dbReference>
<proteinExistence type="predicted"/>
<dbReference type="InterPro" id="IPR050523">
    <property type="entry name" value="AKR_Detox_Biosynth"/>
</dbReference>
<accession>A0A853DFE8</accession>
<dbReference type="AlphaFoldDB" id="A0A853DFE8"/>
<reference evidence="2 3" key="1">
    <citation type="submission" date="2020-07" db="EMBL/GenBank/DDBJ databases">
        <title>Sequencing the genomes of 1000 actinobacteria strains.</title>
        <authorList>
            <person name="Klenk H.-P."/>
        </authorList>
    </citation>
    <scope>NUCLEOTIDE SEQUENCE [LARGE SCALE GENOMIC DNA]</scope>
    <source>
        <strain evidence="2 3">DSM 29531</strain>
    </source>
</reference>
<dbReference type="InterPro" id="IPR023210">
    <property type="entry name" value="NADP_OxRdtase_dom"/>
</dbReference>
<dbReference type="EMBL" id="JACCFW010000001">
    <property type="protein sequence ID" value="NYJ74699.1"/>
    <property type="molecule type" value="Genomic_DNA"/>
</dbReference>
<dbReference type="SUPFAM" id="SSF51430">
    <property type="entry name" value="NAD(P)-linked oxidoreductase"/>
    <property type="match status" value="1"/>
</dbReference>
<dbReference type="Pfam" id="PF00248">
    <property type="entry name" value="Aldo_ket_red"/>
    <property type="match status" value="1"/>
</dbReference>
<sequence length="313" mass="33103">MRMRTVGRSGLRVGALALGTMGWGSEVDQDTATELLDAFRDAGGTLLDTAYGYGDGASEEILGSLTASCREEFVLATKAGISRTTGTRVVDTSRGTLLDQLDASLRRLRTDHVDLWIVHAWGDNAPIEETVSAMAYAVSSGRARYVGISNHNGWQLARMATLLQAEGVPVVADQIEYSLVARTADADVLPAAEHLGTGILAWAPLGGGVLTGKYRHGVPADSRAAGGRHDNWARRRVDTGSGTIVDAVATAAEGLRISPVQVALTWLRERPGIATAIVGARTPGQLRMALGSDVIDLPDQVRDALDEVSLHAE</sequence>
<gene>
    <name evidence="2" type="ORF">HNR15_001662</name>
</gene>
<keyword evidence="3" id="KW-1185">Reference proteome</keyword>
<dbReference type="GO" id="GO:0005829">
    <property type="term" value="C:cytosol"/>
    <property type="evidence" value="ECO:0007669"/>
    <property type="project" value="TreeGrafter"/>
</dbReference>
<evidence type="ECO:0000313" key="3">
    <source>
        <dbReference type="Proteomes" id="UP000571817"/>
    </source>
</evidence>
<protein>
    <submittedName>
        <fullName evidence="2">Aryl-alcohol dehydrogenase-like predicted oxidoreductase</fullName>
    </submittedName>
</protein>